<dbReference type="EC" id="3.5.1.16" evidence="1"/>
<dbReference type="GO" id="GO:0008777">
    <property type="term" value="F:acetylornithine deacetylase activity"/>
    <property type="evidence" value="ECO:0007669"/>
    <property type="project" value="UniProtKB-EC"/>
</dbReference>
<dbReference type="InterPro" id="IPR050072">
    <property type="entry name" value="Peptidase_M20A"/>
</dbReference>
<dbReference type="Gene3D" id="3.30.70.360">
    <property type="match status" value="1"/>
</dbReference>
<dbReference type="EMBL" id="LT559121">
    <property type="protein sequence ID" value="SAP16377.1"/>
    <property type="molecule type" value="Genomic_DNA"/>
</dbReference>
<dbReference type="PANTHER" id="PTHR43808:SF32">
    <property type="entry name" value="ARGE_DAPE-RELATED DEACYLASE"/>
    <property type="match status" value="1"/>
</dbReference>
<organism evidence="1">
    <name type="scientific">Nonomuraea gerenzanensis</name>
    <dbReference type="NCBI Taxonomy" id="93944"/>
    <lineage>
        <taxon>Bacteria</taxon>
        <taxon>Bacillati</taxon>
        <taxon>Actinomycetota</taxon>
        <taxon>Actinomycetes</taxon>
        <taxon>Streptosporangiales</taxon>
        <taxon>Streptosporangiaceae</taxon>
        <taxon>Nonomuraea</taxon>
    </lineage>
</organism>
<dbReference type="InterPro" id="IPR002933">
    <property type="entry name" value="Peptidase_M20"/>
</dbReference>
<proteinExistence type="predicted"/>
<dbReference type="PANTHER" id="PTHR43808">
    <property type="entry name" value="ACETYLORNITHINE DEACETYLASE"/>
    <property type="match status" value="1"/>
</dbReference>
<name>A0A1M4BL15_9ACTN</name>
<dbReference type="Gene3D" id="3.40.630.10">
    <property type="entry name" value="Zn peptidases"/>
    <property type="match status" value="1"/>
</dbReference>
<dbReference type="Pfam" id="PF01546">
    <property type="entry name" value="Peptidase_M20"/>
    <property type="match status" value="1"/>
</dbReference>
<sequence length="377" mass="39812">MNLSPTELTSQLAERLPIRHSPGVSDALALAGAELARLGLDHDVRPYGDAQQITATHAFSAAGPHVIVNAHIDIEPFLYDHAATPAPREPGRVYGPGTSDMLGGIAATIGVLRGLSTRDDLMGRITVQLVVGAHQGGAGTTALLSGHDLPAADLAVIPEPTGGHVCTAAYGLARYQLRSTGEAGTMAMATDRTNAATHAATALLALNAADQELRRLYPTRQQFRYVLPGLLHAGHDAAEPAAGAVVEFAVALPPLLPHEVALDVVRRHLSDRFEAGGFPLPSWESGHPRFPATDLGHRAFAEVLRTVNPALGWCQYPCPSDARAFQDAGVAVVLYGPGELSRTRRPGEYVEAGELEEFAGTLGSALARWLTTTEARR</sequence>
<keyword evidence="1" id="KW-0378">Hydrolase</keyword>
<accession>A0A1M4BL15</accession>
<dbReference type="RefSeq" id="WP_173150675.1">
    <property type="nucleotide sequence ID" value="NZ_CP084059.1"/>
</dbReference>
<dbReference type="AlphaFoldDB" id="A0A1M4BL15"/>
<reference evidence="1" key="1">
    <citation type="submission" date="2016-04" db="EMBL/GenBank/DDBJ databases">
        <authorList>
            <person name="Evans L.H."/>
            <person name="Alamgir A."/>
            <person name="Owens N."/>
            <person name="Weber N.D."/>
            <person name="Virtaneva K."/>
            <person name="Barbian K."/>
            <person name="Babar A."/>
            <person name="Rosenke K."/>
        </authorList>
    </citation>
    <scope>NUCLEOTIDE SEQUENCE</scope>
    <source>
        <strain evidence="1">Nono1</strain>
    </source>
</reference>
<protein>
    <submittedName>
        <fullName evidence="1">Acetylornithine deacetylase</fullName>
        <ecNumber evidence="1">3.5.1.16</ecNumber>
    </submittedName>
</protein>
<dbReference type="SUPFAM" id="SSF53187">
    <property type="entry name" value="Zn-dependent exopeptidases"/>
    <property type="match status" value="1"/>
</dbReference>
<gene>
    <name evidence="1" type="ORF">BN4615_P11040</name>
</gene>
<evidence type="ECO:0000313" key="1">
    <source>
        <dbReference type="EMBL" id="SAP16377.1"/>
    </source>
</evidence>